<organism evidence="1 2">
    <name type="scientific">Leptolyngbya boryana NIES-2135</name>
    <dbReference type="NCBI Taxonomy" id="1973484"/>
    <lineage>
        <taxon>Bacteria</taxon>
        <taxon>Bacillati</taxon>
        <taxon>Cyanobacteriota</taxon>
        <taxon>Cyanophyceae</taxon>
        <taxon>Leptolyngbyales</taxon>
        <taxon>Leptolyngbyaceae</taxon>
        <taxon>Leptolyngbya group</taxon>
        <taxon>Leptolyngbya</taxon>
    </lineage>
</organism>
<evidence type="ECO:0000313" key="1">
    <source>
        <dbReference type="EMBL" id="BAY58865.1"/>
    </source>
</evidence>
<dbReference type="EMBL" id="AP018203">
    <property type="protein sequence ID" value="BAY58865.1"/>
    <property type="molecule type" value="Genomic_DNA"/>
</dbReference>
<keyword evidence="2" id="KW-1185">Reference proteome</keyword>
<protein>
    <submittedName>
        <fullName evidence="1">Uncharacterized protein</fullName>
    </submittedName>
</protein>
<proteinExistence type="predicted"/>
<gene>
    <name evidence="1" type="ORF">NIES2135_57390</name>
</gene>
<name>A0A1Z4JQ07_LEPBY</name>
<accession>A0A1Z4JQ07</accession>
<dbReference type="AlphaFoldDB" id="A0A1Z4JQ07"/>
<dbReference type="Proteomes" id="UP000217895">
    <property type="component" value="Chromosome"/>
</dbReference>
<dbReference type="PROSITE" id="PS51257">
    <property type="entry name" value="PROKAR_LIPOPROTEIN"/>
    <property type="match status" value="1"/>
</dbReference>
<sequence>MRRWAVSVLIMGSLALGGCSVEKARALQGAALQFRNESLSAIEAIDTMRKRELEAPTRSSAEIRQAFVNRILNSKVEVSGEIIDLAIDPFQPPKVAEWDTFIADLRNQYEGFSEIFTKLDSRSTVSRDEVKKSAEYAKTLTVQMAVLAKAISDNPPVLVQHRTTAIVKLQAIKKEYQSIQARIKAGETALIARKAELENQAGEVLGEWQQIKQEEQRILELTVAQCMRAAAMGKEVIEAANHYDDLDLNQMNALIPRILTTASTFTGRDYTTLRTKATRIVSEIQTDPLWRGVAQKLLDRANAAAGSRIPDRGAEVGIRNLEK</sequence>
<reference evidence="1 2" key="1">
    <citation type="submission" date="2017-06" db="EMBL/GenBank/DDBJ databases">
        <title>Genome sequencing of cyanobaciteial culture collection at National Institute for Environmental Studies (NIES).</title>
        <authorList>
            <person name="Hirose Y."/>
            <person name="Shimura Y."/>
            <person name="Fujisawa T."/>
            <person name="Nakamura Y."/>
            <person name="Kawachi M."/>
        </authorList>
    </citation>
    <scope>NUCLEOTIDE SEQUENCE [LARGE SCALE GENOMIC DNA]</scope>
    <source>
        <strain evidence="1 2">NIES-2135</strain>
    </source>
</reference>
<evidence type="ECO:0000313" key="2">
    <source>
        <dbReference type="Proteomes" id="UP000217895"/>
    </source>
</evidence>